<dbReference type="InterPro" id="IPR004827">
    <property type="entry name" value="bZIP"/>
</dbReference>
<comment type="subcellular location">
    <subcellularLocation>
        <location evidence="1">Membrane</location>
        <topology evidence="1">Single-pass membrane protein</topology>
    </subcellularLocation>
</comment>
<evidence type="ECO:0000256" key="4">
    <source>
        <dbReference type="ARBA" id="ARBA00023125"/>
    </source>
</evidence>
<protein>
    <submittedName>
        <fullName evidence="9">Uncharacterized protein, isoform A</fullName>
    </submittedName>
</protein>
<dbReference type="Proteomes" id="UP000007801">
    <property type="component" value="Unassembled WGS sequence"/>
</dbReference>
<sequence>MDFDVINCNDLSFETNYDDTLNLTGLRTDTLDFQDFMVDVENGVEIFSGFQKSDQINSDYYMDPNTSLSMPPCLLRSSSLSSDGLDRFFKYKENQDEINMRNSPSPVGSCSSSNCSFTSGIQSDISETSQHVLHKYIDMEFPKQFVTPKDLLENRSKDEIITKCEENFLSPSSLTSLLQVKAPCMLETNIVSTLQKDDILHQTRNFQNIVPIKNYSQVAQRPTMFTKTTNEEKSQINRSIKSCNQTKIENCSDNKIIKSIPIQVHTDFKNEIFIKNVLDEKMIKKQQRMIKNRQSASLSRKKRKEYVVSLEARLNKLEKENNALQGENVTLQQQLIFLKKNCNCRRNSRQNVVDSPLSLGNNKKMFIKVSPKTKSLHQNLNSVTVKKNVAVLFAMAFMVTLNAGHFQSYLTTPITNDDNNIIETSVKDSTLSGRRLLWTEKTKELNTTFYSNSRHSDIPPLHFLNENIHTKNFTNSITTSSNIQISLDNSSLLNCVGLCRSSNSSQNQLEFNRISQNLHKWAYGNFDSSSLINGKNEIHDTKLSNDYLDHNNMFGNNFNSNRKELFNVNRFSTEVHGKKRKADYTTEQKLKNKSEQINLMNNIRQKNDTFYILSLNVEHVILPASNMNNSIRPKLSLLLPTRDTGHNGKKMFMQVDCEVLNTIELEVDNHIKAALPSTNITNLNSSLKTFKNLYGKIQNNQMYDKETNHVKKPRTRSFYTNVPKKEATEKFRHVKFQNYSVKSSGQNSVSVLSARTTETLPSYLKP</sequence>
<evidence type="ECO:0000256" key="1">
    <source>
        <dbReference type="ARBA" id="ARBA00004167"/>
    </source>
</evidence>
<dbReference type="GO" id="GO:0005634">
    <property type="term" value="C:nucleus"/>
    <property type="evidence" value="ECO:0007669"/>
    <property type="project" value="UniProtKB-ARBA"/>
</dbReference>
<keyword evidence="7" id="KW-0175">Coiled coil</keyword>
<evidence type="ECO:0000256" key="7">
    <source>
        <dbReference type="SAM" id="Coils"/>
    </source>
</evidence>
<dbReference type="InParanoid" id="A0A0N8NYW3"/>
<dbReference type="EMBL" id="CH902656">
    <property type="protein sequence ID" value="KPU72644.1"/>
    <property type="molecule type" value="Genomic_DNA"/>
</dbReference>
<dbReference type="Pfam" id="PF00170">
    <property type="entry name" value="bZIP_1"/>
    <property type="match status" value="1"/>
</dbReference>
<keyword evidence="6" id="KW-0539">Nucleus</keyword>
<accession>A0A0N8NYW3</accession>
<evidence type="ECO:0000256" key="3">
    <source>
        <dbReference type="ARBA" id="ARBA00023015"/>
    </source>
</evidence>
<evidence type="ECO:0000313" key="10">
    <source>
        <dbReference type="Proteomes" id="UP000007801"/>
    </source>
</evidence>
<keyword evidence="3" id="KW-0805">Transcription regulation</keyword>
<proteinExistence type="inferred from homology"/>
<evidence type="ECO:0000256" key="2">
    <source>
        <dbReference type="ARBA" id="ARBA00009050"/>
    </source>
</evidence>
<dbReference type="PROSITE" id="PS50217">
    <property type="entry name" value="BZIP"/>
    <property type="match status" value="1"/>
</dbReference>
<feature type="coiled-coil region" evidence="7">
    <location>
        <begin position="300"/>
        <end position="341"/>
    </location>
</feature>
<keyword evidence="4" id="KW-0238">DNA-binding</keyword>
<dbReference type="CDD" id="cd14700">
    <property type="entry name" value="bZIP_ATF6"/>
    <property type="match status" value="1"/>
</dbReference>
<organism evidence="9 10">
    <name type="scientific">Drosophila ananassae</name>
    <name type="common">Fruit fly</name>
    <dbReference type="NCBI Taxonomy" id="7217"/>
    <lineage>
        <taxon>Eukaryota</taxon>
        <taxon>Metazoa</taxon>
        <taxon>Ecdysozoa</taxon>
        <taxon>Arthropoda</taxon>
        <taxon>Hexapoda</taxon>
        <taxon>Insecta</taxon>
        <taxon>Pterygota</taxon>
        <taxon>Neoptera</taxon>
        <taxon>Endopterygota</taxon>
        <taxon>Diptera</taxon>
        <taxon>Brachycera</taxon>
        <taxon>Muscomorpha</taxon>
        <taxon>Ephydroidea</taxon>
        <taxon>Drosophilidae</taxon>
        <taxon>Drosophila</taxon>
        <taxon>Sophophora</taxon>
    </lineage>
</organism>
<dbReference type="AlphaFoldDB" id="A0A0N8NYW3"/>
<feature type="domain" description="BZIP" evidence="8">
    <location>
        <begin position="282"/>
        <end position="339"/>
    </location>
</feature>
<dbReference type="InterPro" id="IPR046347">
    <property type="entry name" value="bZIP_sf"/>
</dbReference>
<dbReference type="SUPFAM" id="SSF57959">
    <property type="entry name" value="Leucine zipper domain"/>
    <property type="match status" value="1"/>
</dbReference>
<dbReference type="STRING" id="7217.A0A0N8NYW3"/>
<dbReference type="Gene3D" id="1.20.5.170">
    <property type="match status" value="1"/>
</dbReference>
<dbReference type="CTD" id="22926"/>
<evidence type="ECO:0000256" key="6">
    <source>
        <dbReference type="ARBA" id="ARBA00023242"/>
    </source>
</evidence>
<evidence type="ECO:0000256" key="5">
    <source>
        <dbReference type="ARBA" id="ARBA00023163"/>
    </source>
</evidence>
<keyword evidence="5" id="KW-0804">Transcription</keyword>
<dbReference type="SMART" id="SM00338">
    <property type="entry name" value="BRLZ"/>
    <property type="match status" value="1"/>
</dbReference>
<dbReference type="InterPro" id="IPR051882">
    <property type="entry name" value="ATF_bZIP_TF"/>
</dbReference>
<dbReference type="OrthoDB" id="644067at2759"/>
<evidence type="ECO:0000259" key="8">
    <source>
        <dbReference type="PROSITE" id="PS50217"/>
    </source>
</evidence>
<keyword evidence="10" id="KW-1185">Reference proteome</keyword>
<dbReference type="GO" id="GO:0000978">
    <property type="term" value="F:RNA polymerase II cis-regulatory region sequence-specific DNA binding"/>
    <property type="evidence" value="ECO:0007669"/>
    <property type="project" value="TreeGrafter"/>
</dbReference>
<name>A0A0N8NYW3_DROAN</name>
<dbReference type="PANTHER" id="PTHR46164:SF3">
    <property type="entry name" value="ATF6, ISOFORM C"/>
    <property type="match status" value="1"/>
</dbReference>
<dbReference type="FunCoup" id="A0A0N8NYW3">
    <property type="interactions" value="757"/>
</dbReference>
<evidence type="ECO:0000313" key="9">
    <source>
        <dbReference type="EMBL" id="KPU72644.1"/>
    </source>
</evidence>
<dbReference type="KEGG" id="dan:26514317"/>
<dbReference type="PANTHER" id="PTHR46164">
    <property type="entry name" value="ATF6, ISOFORM C"/>
    <property type="match status" value="1"/>
</dbReference>
<dbReference type="GO" id="GO:0016020">
    <property type="term" value="C:membrane"/>
    <property type="evidence" value="ECO:0007669"/>
    <property type="project" value="UniProtKB-SubCell"/>
</dbReference>
<reference evidence="9 10" key="1">
    <citation type="journal article" date="2007" name="Nature">
        <title>Evolution of genes and genomes on the Drosophila phylogeny.</title>
        <authorList>
            <consortium name="Drosophila 12 Genomes Consortium"/>
            <person name="Clark A.G."/>
            <person name="Eisen M.B."/>
            <person name="Smith D.R."/>
            <person name="Bergman C.M."/>
            <person name="Oliver B."/>
            <person name="Markow T.A."/>
            <person name="Kaufman T.C."/>
            <person name="Kellis M."/>
            <person name="Gelbart W."/>
            <person name="Iyer V.N."/>
            <person name="Pollard D.A."/>
            <person name="Sackton T.B."/>
            <person name="Larracuente A.M."/>
            <person name="Singh N.D."/>
            <person name="Abad J.P."/>
            <person name="Abt D.N."/>
            <person name="Adryan B."/>
            <person name="Aguade M."/>
            <person name="Akashi H."/>
            <person name="Anderson W.W."/>
            <person name="Aquadro C.F."/>
            <person name="Ardell D.H."/>
            <person name="Arguello R."/>
            <person name="Artieri C.G."/>
            <person name="Barbash D.A."/>
            <person name="Barker D."/>
            <person name="Barsanti P."/>
            <person name="Batterham P."/>
            <person name="Batzoglou S."/>
            <person name="Begun D."/>
            <person name="Bhutkar A."/>
            <person name="Blanco E."/>
            <person name="Bosak S.A."/>
            <person name="Bradley R.K."/>
            <person name="Brand A.D."/>
            <person name="Brent M.R."/>
            <person name="Brooks A.N."/>
            <person name="Brown R.H."/>
            <person name="Butlin R.K."/>
            <person name="Caggese C."/>
            <person name="Calvi B.R."/>
            <person name="Bernardo de Carvalho A."/>
            <person name="Caspi A."/>
            <person name="Castrezana S."/>
            <person name="Celniker S.E."/>
            <person name="Chang J.L."/>
            <person name="Chapple C."/>
            <person name="Chatterji S."/>
            <person name="Chinwalla A."/>
            <person name="Civetta A."/>
            <person name="Clifton S.W."/>
            <person name="Comeron J.M."/>
            <person name="Costello J.C."/>
            <person name="Coyne J.A."/>
            <person name="Daub J."/>
            <person name="David R.G."/>
            <person name="Delcher A.L."/>
            <person name="Delehaunty K."/>
            <person name="Do C.B."/>
            <person name="Ebling H."/>
            <person name="Edwards K."/>
            <person name="Eickbush T."/>
            <person name="Evans J.D."/>
            <person name="Filipski A."/>
            <person name="Findeiss S."/>
            <person name="Freyhult E."/>
            <person name="Fulton L."/>
            <person name="Fulton R."/>
            <person name="Garcia A.C."/>
            <person name="Gardiner A."/>
            <person name="Garfield D.A."/>
            <person name="Garvin B.E."/>
            <person name="Gibson G."/>
            <person name="Gilbert D."/>
            <person name="Gnerre S."/>
            <person name="Godfrey J."/>
            <person name="Good R."/>
            <person name="Gotea V."/>
            <person name="Gravely B."/>
            <person name="Greenberg A.J."/>
            <person name="Griffiths-Jones S."/>
            <person name="Gross S."/>
            <person name="Guigo R."/>
            <person name="Gustafson E.A."/>
            <person name="Haerty W."/>
            <person name="Hahn M.W."/>
            <person name="Halligan D.L."/>
            <person name="Halpern A.L."/>
            <person name="Halter G.M."/>
            <person name="Han M.V."/>
            <person name="Heger A."/>
            <person name="Hillier L."/>
            <person name="Hinrichs A.S."/>
            <person name="Holmes I."/>
            <person name="Hoskins R.A."/>
            <person name="Hubisz M.J."/>
            <person name="Hultmark D."/>
            <person name="Huntley M.A."/>
            <person name="Jaffe D.B."/>
            <person name="Jagadeeshan S."/>
            <person name="Jeck W.R."/>
            <person name="Johnson J."/>
            <person name="Jones C.D."/>
            <person name="Jordan W.C."/>
            <person name="Karpen G.H."/>
            <person name="Kataoka E."/>
            <person name="Keightley P.D."/>
            <person name="Kheradpour P."/>
            <person name="Kirkness E.F."/>
            <person name="Koerich L.B."/>
            <person name="Kristiansen K."/>
            <person name="Kudrna D."/>
            <person name="Kulathinal R.J."/>
            <person name="Kumar S."/>
            <person name="Kwok R."/>
            <person name="Lander E."/>
            <person name="Langley C.H."/>
            <person name="Lapoint R."/>
            <person name="Lazzaro B.P."/>
            <person name="Lee S.J."/>
            <person name="Levesque L."/>
            <person name="Li R."/>
            <person name="Lin C.F."/>
            <person name="Lin M.F."/>
            <person name="Lindblad-Toh K."/>
            <person name="Llopart A."/>
            <person name="Long M."/>
            <person name="Low L."/>
            <person name="Lozovsky E."/>
            <person name="Lu J."/>
            <person name="Luo M."/>
            <person name="Machado C.A."/>
            <person name="Makalowski W."/>
            <person name="Marzo M."/>
            <person name="Matsuda M."/>
            <person name="Matzkin L."/>
            <person name="McAllister B."/>
            <person name="McBride C.S."/>
            <person name="McKernan B."/>
            <person name="McKernan K."/>
            <person name="Mendez-Lago M."/>
            <person name="Minx P."/>
            <person name="Mollenhauer M.U."/>
            <person name="Montooth K."/>
            <person name="Mount S.M."/>
            <person name="Mu X."/>
            <person name="Myers E."/>
            <person name="Negre B."/>
            <person name="Newfeld S."/>
            <person name="Nielsen R."/>
            <person name="Noor M.A."/>
            <person name="O'Grady P."/>
            <person name="Pachter L."/>
            <person name="Papaceit M."/>
            <person name="Parisi M.J."/>
            <person name="Parisi M."/>
            <person name="Parts L."/>
            <person name="Pedersen J.S."/>
            <person name="Pesole G."/>
            <person name="Phillippy A.M."/>
            <person name="Ponting C.P."/>
            <person name="Pop M."/>
            <person name="Porcelli D."/>
            <person name="Powell J.R."/>
            <person name="Prohaska S."/>
            <person name="Pruitt K."/>
            <person name="Puig M."/>
            <person name="Quesneville H."/>
            <person name="Ram K.R."/>
            <person name="Rand D."/>
            <person name="Rasmussen M.D."/>
            <person name="Reed L.K."/>
            <person name="Reenan R."/>
            <person name="Reily A."/>
            <person name="Remington K.A."/>
            <person name="Rieger T.T."/>
            <person name="Ritchie M.G."/>
            <person name="Robin C."/>
            <person name="Rogers Y.H."/>
            <person name="Rohde C."/>
            <person name="Rozas J."/>
            <person name="Rubenfield M.J."/>
            <person name="Ruiz A."/>
            <person name="Russo S."/>
            <person name="Salzberg S.L."/>
            <person name="Sanchez-Gracia A."/>
            <person name="Saranga D.J."/>
            <person name="Sato H."/>
            <person name="Schaeffer S.W."/>
            <person name="Schatz M.C."/>
            <person name="Schlenke T."/>
            <person name="Schwartz R."/>
            <person name="Segarra C."/>
            <person name="Singh R.S."/>
            <person name="Sirot L."/>
            <person name="Sirota M."/>
            <person name="Sisneros N.B."/>
            <person name="Smith C.D."/>
            <person name="Smith T.F."/>
            <person name="Spieth J."/>
            <person name="Stage D.E."/>
            <person name="Stark A."/>
            <person name="Stephan W."/>
            <person name="Strausberg R.L."/>
            <person name="Strempel S."/>
            <person name="Sturgill D."/>
            <person name="Sutton G."/>
            <person name="Sutton G.G."/>
            <person name="Tao W."/>
            <person name="Teichmann S."/>
            <person name="Tobari Y.N."/>
            <person name="Tomimura Y."/>
            <person name="Tsolas J.M."/>
            <person name="Valente V.L."/>
            <person name="Venter E."/>
            <person name="Venter J.C."/>
            <person name="Vicario S."/>
            <person name="Vieira F.G."/>
            <person name="Vilella A.J."/>
            <person name="Villasante A."/>
            <person name="Walenz B."/>
            <person name="Wang J."/>
            <person name="Wasserman M."/>
            <person name="Watts T."/>
            <person name="Wilson D."/>
            <person name="Wilson R.K."/>
            <person name="Wing R.A."/>
            <person name="Wolfner M.F."/>
            <person name="Wong A."/>
            <person name="Wong G.K."/>
            <person name="Wu C.I."/>
            <person name="Wu G."/>
            <person name="Yamamoto D."/>
            <person name="Yang H.P."/>
            <person name="Yang S.P."/>
            <person name="Yorke J.A."/>
            <person name="Yoshida K."/>
            <person name="Zdobnov E."/>
            <person name="Zhang P."/>
            <person name="Zhang Y."/>
            <person name="Zimin A.V."/>
            <person name="Baldwin J."/>
            <person name="Abdouelleil A."/>
            <person name="Abdulkadir J."/>
            <person name="Abebe A."/>
            <person name="Abera B."/>
            <person name="Abreu J."/>
            <person name="Acer S.C."/>
            <person name="Aftuck L."/>
            <person name="Alexander A."/>
            <person name="An P."/>
            <person name="Anderson E."/>
            <person name="Anderson S."/>
            <person name="Arachi H."/>
            <person name="Azer M."/>
            <person name="Bachantsang P."/>
            <person name="Barry A."/>
            <person name="Bayul T."/>
            <person name="Berlin A."/>
            <person name="Bessette D."/>
            <person name="Bloom T."/>
            <person name="Blye J."/>
            <person name="Boguslavskiy L."/>
            <person name="Bonnet C."/>
            <person name="Boukhgalter B."/>
            <person name="Bourzgui I."/>
            <person name="Brown A."/>
            <person name="Cahill P."/>
            <person name="Channer S."/>
            <person name="Cheshatsang Y."/>
            <person name="Chuda L."/>
            <person name="Citroen M."/>
            <person name="Collymore A."/>
            <person name="Cooke P."/>
            <person name="Costello M."/>
            <person name="D'Aco K."/>
            <person name="Daza R."/>
            <person name="De Haan G."/>
            <person name="DeGray S."/>
            <person name="DeMaso C."/>
            <person name="Dhargay N."/>
            <person name="Dooley K."/>
            <person name="Dooley E."/>
            <person name="Doricent M."/>
            <person name="Dorje P."/>
            <person name="Dorjee K."/>
            <person name="Dupes A."/>
            <person name="Elong R."/>
            <person name="Falk J."/>
            <person name="Farina A."/>
            <person name="Faro S."/>
            <person name="Ferguson D."/>
            <person name="Fisher S."/>
            <person name="Foley C.D."/>
            <person name="Franke A."/>
            <person name="Friedrich D."/>
            <person name="Gadbois L."/>
            <person name="Gearin G."/>
            <person name="Gearin C.R."/>
            <person name="Giannoukos G."/>
            <person name="Goode T."/>
            <person name="Graham J."/>
            <person name="Grandbois E."/>
            <person name="Grewal S."/>
            <person name="Gyaltsen K."/>
            <person name="Hafez N."/>
            <person name="Hagos B."/>
            <person name="Hall J."/>
            <person name="Henson C."/>
            <person name="Hollinger A."/>
            <person name="Honan T."/>
            <person name="Huard M.D."/>
            <person name="Hughes L."/>
            <person name="Hurhula B."/>
            <person name="Husby M.E."/>
            <person name="Kamat A."/>
            <person name="Kanga B."/>
            <person name="Kashin S."/>
            <person name="Khazanovich D."/>
            <person name="Kisner P."/>
            <person name="Lance K."/>
            <person name="Lara M."/>
            <person name="Lee W."/>
            <person name="Lennon N."/>
            <person name="Letendre F."/>
            <person name="LeVine R."/>
            <person name="Lipovsky A."/>
            <person name="Liu X."/>
            <person name="Liu J."/>
            <person name="Liu S."/>
            <person name="Lokyitsang T."/>
            <person name="Lokyitsang Y."/>
            <person name="Lubonja R."/>
            <person name="Lui A."/>
            <person name="MacDonald P."/>
            <person name="Magnisalis V."/>
            <person name="Maru K."/>
            <person name="Matthews C."/>
            <person name="McCusker W."/>
            <person name="McDonough S."/>
            <person name="Mehta T."/>
            <person name="Meldrim J."/>
            <person name="Meneus L."/>
            <person name="Mihai O."/>
            <person name="Mihalev A."/>
            <person name="Mihova T."/>
            <person name="Mittelman R."/>
            <person name="Mlenga V."/>
            <person name="Montmayeur A."/>
            <person name="Mulrain L."/>
            <person name="Navidi A."/>
            <person name="Naylor J."/>
            <person name="Negash T."/>
            <person name="Nguyen T."/>
            <person name="Nguyen N."/>
            <person name="Nicol R."/>
            <person name="Norbu C."/>
            <person name="Norbu N."/>
            <person name="Novod N."/>
            <person name="O'Neill B."/>
            <person name="Osman S."/>
            <person name="Markiewicz E."/>
            <person name="Oyono O.L."/>
            <person name="Patti C."/>
            <person name="Phunkhang P."/>
            <person name="Pierre F."/>
            <person name="Priest M."/>
            <person name="Raghuraman S."/>
            <person name="Rege F."/>
            <person name="Reyes R."/>
            <person name="Rise C."/>
            <person name="Rogov P."/>
            <person name="Ross K."/>
            <person name="Ryan E."/>
            <person name="Settipalli S."/>
            <person name="Shea T."/>
            <person name="Sherpa N."/>
            <person name="Shi L."/>
            <person name="Shih D."/>
            <person name="Sparrow T."/>
            <person name="Spaulding J."/>
            <person name="Stalker J."/>
            <person name="Stange-Thomann N."/>
            <person name="Stavropoulos S."/>
            <person name="Stone C."/>
            <person name="Strader C."/>
            <person name="Tesfaye S."/>
            <person name="Thomson T."/>
            <person name="Thoulutsang Y."/>
            <person name="Thoulutsang D."/>
            <person name="Topham K."/>
            <person name="Topping I."/>
            <person name="Tsamla T."/>
            <person name="Vassiliev H."/>
            <person name="Vo A."/>
            <person name="Wangchuk T."/>
            <person name="Wangdi T."/>
            <person name="Weiand M."/>
            <person name="Wilkinson J."/>
            <person name="Wilson A."/>
            <person name="Yadav S."/>
            <person name="Young G."/>
            <person name="Yu Q."/>
            <person name="Zembek L."/>
            <person name="Zhong D."/>
            <person name="Zimmer A."/>
            <person name="Zwirko Z."/>
            <person name="Jaffe D.B."/>
            <person name="Alvarez P."/>
            <person name="Brockman W."/>
            <person name="Butler J."/>
            <person name="Chin C."/>
            <person name="Gnerre S."/>
            <person name="Grabherr M."/>
            <person name="Kleber M."/>
            <person name="Mauceli E."/>
            <person name="MacCallum I."/>
        </authorList>
    </citation>
    <scope>NUCLEOTIDE SEQUENCE [LARGE SCALE GENOMIC DNA]</scope>
    <source>
        <strain evidence="10">Tucson 14024-0371.13</strain>
    </source>
</reference>
<dbReference type="GeneID" id="26514317"/>
<dbReference type="GO" id="GO:0000981">
    <property type="term" value="F:DNA-binding transcription factor activity, RNA polymerase II-specific"/>
    <property type="evidence" value="ECO:0007669"/>
    <property type="project" value="TreeGrafter"/>
</dbReference>
<dbReference type="GO" id="GO:0030968">
    <property type="term" value="P:endoplasmic reticulum unfolded protein response"/>
    <property type="evidence" value="ECO:0007669"/>
    <property type="project" value="TreeGrafter"/>
</dbReference>
<gene>
    <name evidence="9" type="primary">Dana\GF26908</name>
    <name evidence="9" type="ORF">GF26908</name>
</gene>
<comment type="similarity">
    <text evidence="2">Belongs to the bZIP family. ATF subfamily.</text>
</comment>